<accession>A0A4V2K0G8</accession>
<organism evidence="2">
    <name type="scientific">Dichomitus squalens</name>
    <dbReference type="NCBI Taxonomy" id="114155"/>
    <lineage>
        <taxon>Eukaryota</taxon>
        <taxon>Fungi</taxon>
        <taxon>Dikarya</taxon>
        <taxon>Basidiomycota</taxon>
        <taxon>Agaricomycotina</taxon>
        <taxon>Agaricomycetes</taxon>
        <taxon>Polyporales</taxon>
        <taxon>Polyporaceae</taxon>
        <taxon>Dichomitus</taxon>
    </lineage>
</organism>
<name>A0A4V2K0G8_9APHY</name>
<protein>
    <submittedName>
        <fullName evidence="2">Uncharacterized protein</fullName>
    </submittedName>
</protein>
<evidence type="ECO:0000313" key="2">
    <source>
        <dbReference type="EMBL" id="TBU28833.1"/>
    </source>
</evidence>
<dbReference type="EMBL" id="ML143418">
    <property type="protein sequence ID" value="TBU28833.1"/>
    <property type="molecule type" value="Genomic_DNA"/>
</dbReference>
<sequence length="633" mass="71844">MAPKPTRSSTSKATHKDSGEASQVPDAPKIVPEDIVKSNVRDQDTSGTEVTSQLVSSERGRVYATLTSSRLASTGSKKFHHKLEKMNVTQWCLDYIMLFEPMNQEWITHYYGDQMARIFEVLKRDYLPPSVSKMLDSFASPDRGTEAKYIQPASPQNLSEMFQRAHDSLGITTMLSTVQSVTGRVHDMKGWPTPPTEDDWKSVWNSIFITCYRGMTEHMKEVSFKHSMRGELFINYPRLDLRDISENDPDHAVHHTLLANVYEKYREAQNKFRKDTKLKTDQKMHMEAAYGWTERVVTTINLRAGYAANEGIETSHQRLRDRLSQYPPHGRFDAALLMNDTSLYTELVQRLREAGHGEPETMAEERLTSFECCVTREHRFPSDKKMSVAPGATDDNGRKGDGPQGGSSTTAAESRVVGLPKEKYPPQVLRRPKRGGAPGGASKSSPTTGVGRGGAKQREFFIPLLLVEYKRKDVNESSRPLEYQGDNQRRMYTTSAARFLSAMGMADYPVFGMTAAGTRCYLSISWYSTKFDLGVPTPHVIESKHESLFFDLEKPVDILQFIIFLFRLGEYAQQVWKKYQECREMLLSSLAGTKEPKSWTLFAQRKELGTETREKIDKGLEEVIKEDDISLTE</sequence>
<gene>
    <name evidence="2" type="ORF">BD311DRAFT_806688</name>
</gene>
<feature type="region of interest" description="Disordered" evidence="1">
    <location>
        <begin position="381"/>
        <end position="454"/>
    </location>
</feature>
<dbReference type="Proteomes" id="UP000292957">
    <property type="component" value="Unassembled WGS sequence"/>
</dbReference>
<evidence type="ECO:0000256" key="1">
    <source>
        <dbReference type="SAM" id="MobiDB-lite"/>
    </source>
</evidence>
<feature type="compositionally biased region" description="Polar residues" evidence="1">
    <location>
        <begin position="1"/>
        <end position="12"/>
    </location>
</feature>
<dbReference type="AlphaFoldDB" id="A0A4V2K0G8"/>
<dbReference type="OrthoDB" id="2758154at2759"/>
<proteinExistence type="predicted"/>
<reference evidence="2" key="1">
    <citation type="submission" date="2019-01" db="EMBL/GenBank/DDBJ databases">
        <title>Draft genome sequences of three monokaryotic isolates of the white-rot basidiomycete fungus Dichomitus squalens.</title>
        <authorList>
            <consortium name="DOE Joint Genome Institute"/>
            <person name="Lopez S.C."/>
            <person name="Andreopoulos B."/>
            <person name="Pangilinan J."/>
            <person name="Lipzen A."/>
            <person name="Riley R."/>
            <person name="Ahrendt S."/>
            <person name="Ng V."/>
            <person name="Barry K."/>
            <person name="Daum C."/>
            <person name="Grigoriev I.V."/>
            <person name="Hilden K.S."/>
            <person name="Makela M.R."/>
            <person name="de Vries R.P."/>
        </authorList>
    </citation>
    <scope>NUCLEOTIDE SEQUENCE [LARGE SCALE GENOMIC DNA]</scope>
    <source>
        <strain evidence="2">OM18370.1</strain>
    </source>
</reference>
<feature type="region of interest" description="Disordered" evidence="1">
    <location>
        <begin position="1"/>
        <end position="32"/>
    </location>
</feature>